<name>A0A347UJR7_9RHOB</name>
<dbReference type="EMBL" id="CP032125">
    <property type="protein sequence ID" value="AXX99095.1"/>
    <property type="molecule type" value="Genomic_DNA"/>
</dbReference>
<dbReference type="RefSeq" id="WP_118943748.1">
    <property type="nucleotide sequence ID" value="NZ_CP032125.1"/>
</dbReference>
<gene>
    <name evidence="2" type="ORF">BAR1_14840</name>
</gene>
<evidence type="ECO:0000313" key="3">
    <source>
        <dbReference type="Proteomes" id="UP000261704"/>
    </source>
</evidence>
<feature type="chain" id="PRO_5016725783" evidence="1">
    <location>
        <begin position="26"/>
        <end position="609"/>
    </location>
</feature>
<accession>A0A347UJR7</accession>
<protein>
    <submittedName>
        <fullName evidence="2">DUF2125 domain-containing protein</fullName>
    </submittedName>
</protein>
<evidence type="ECO:0000256" key="1">
    <source>
        <dbReference type="SAM" id="SignalP"/>
    </source>
</evidence>
<feature type="signal peptide" evidence="1">
    <location>
        <begin position="1"/>
        <end position="25"/>
    </location>
</feature>
<reference evidence="2 3" key="1">
    <citation type="submission" date="2018-09" db="EMBL/GenBank/DDBJ databases">
        <title>Profundibacter amoris BAR1 gen. nov., sp. nov., a new member of the Roseobacter clade isolated at Lokis Castle Vent Field on the Arctic Mid-Oceanic Ridge.</title>
        <authorList>
            <person name="Le Moine Bauer S."/>
            <person name="Sjoeberg A.G."/>
            <person name="L'Haridon S."/>
            <person name="Stokke R."/>
            <person name="Roalkvam I."/>
            <person name="Steen I.H."/>
            <person name="Dahle H."/>
        </authorList>
    </citation>
    <scope>NUCLEOTIDE SEQUENCE [LARGE SCALE GENOMIC DNA]</scope>
    <source>
        <strain evidence="2 3">BAR1</strain>
    </source>
</reference>
<dbReference type="Proteomes" id="UP000261704">
    <property type="component" value="Chromosome"/>
</dbReference>
<dbReference type="OrthoDB" id="7791409at2"/>
<keyword evidence="1" id="KW-0732">Signal</keyword>
<organism evidence="2 3">
    <name type="scientific">Profundibacter amoris</name>
    <dbReference type="NCBI Taxonomy" id="2171755"/>
    <lineage>
        <taxon>Bacteria</taxon>
        <taxon>Pseudomonadati</taxon>
        <taxon>Pseudomonadota</taxon>
        <taxon>Alphaproteobacteria</taxon>
        <taxon>Rhodobacterales</taxon>
        <taxon>Paracoccaceae</taxon>
        <taxon>Profundibacter</taxon>
    </lineage>
</organism>
<proteinExistence type="predicted"/>
<evidence type="ECO:0000313" key="2">
    <source>
        <dbReference type="EMBL" id="AXX99095.1"/>
    </source>
</evidence>
<keyword evidence="3" id="KW-1185">Reference proteome</keyword>
<sequence>MNTLNRLCTTTAFVAALMATSPSWADVTAEQVWSDWQDMIESTGAKVTYDSAADDGILTINDLVVTVDEAPKTDIRLGAVVLQETGDGSVQVLLPASGPIIIETGSEKATLEQRNTGFSLIVSGTAGDLTYRYAATEISLALTEYRKDDIRREGLKAQVALNDLSGMLHGRTTGLRQLEQDFTLGKLAYMIDLTHPEKEISFTSEGSITNLQSDVNVAIPENIKTLTMAEAMDNGLIMKGNIGYNDIAARFTYSENEDKITGSGESGSGDIRMSLQKGDNTVVEASESISFGPIRLRVDGDVADNDMFNARFALDQLGGRLDMGLPENIESFSSGYGETSMADLMNAGFRVGVNLNYDNLDGAVSFVRGGEAGSISAISDMLDFGFSLSREMLRVSSASKGTEFNLETVDLPIGAIRLVVAQTLQDFRLPLKTTPDPQPFVYHEEIRDLAISDNLWAMFDPDAQIPRTAITYVLNVSGLGNWLVDPFAPEFDTPGNTKGELHRLTLHELLLRGAGVELTGAGDFTFNNDDLDSYDGIPAPKGDLELKLTGGNQILDTLVKIGVLSDEDALGFRMALGLFTLKGDGDDTIVSHIEANGKGDLLANGKRLK</sequence>
<dbReference type="KEGG" id="pamo:BAR1_14840"/>
<dbReference type="AlphaFoldDB" id="A0A347UJR7"/>